<keyword evidence="7 8" id="KW-0472">Membrane</keyword>
<keyword evidence="5" id="KW-0677">Repeat</keyword>
<evidence type="ECO:0000256" key="1">
    <source>
        <dbReference type="ARBA" id="ARBA00004141"/>
    </source>
</evidence>
<sequence length="266" mass="30088">MDLPLSKLVISPQTNVLIYNKQPKRIIEYPFWFGGVASSMTHAIINHPYDMIKVRMETRQIATKPFLIYSAATRPSAVYLTMERIVTHEGIRGLYRGLYSGILGQVAYSTLRFGIYGKLKNTITKIQEQLTFTKRFFCASLSGYIGGFFGMPPLIVITRMQENEHLRNFSGLCHILKNYGFGNFKNDVKICALMTSSQLAFYDQFKKMLLSTKIFKDNTLTYIISGILASLVTTTIVSPVHQVNNVIKHSSKPLLFGSFNDFDPGP</sequence>
<keyword evidence="4 8" id="KW-0812">Transmembrane</keyword>
<protein>
    <recommendedName>
        <fullName evidence="13">Mitochondrial carrier protein</fullName>
    </recommendedName>
</protein>
<evidence type="ECO:0000256" key="9">
    <source>
        <dbReference type="RuleBase" id="RU000488"/>
    </source>
</evidence>
<keyword evidence="3 9" id="KW-0813">Transport</keyword>
<proteinExistence type="inferred from homology"/>
<evidence type="ECO:0000256" key="8">
    <source>
        <dbReference type="PROSITE-ProRule" id="PRU00282"/>
    </source>
</evidence>
<feature type="repeat" description="Solcar" evidence="8">
    <location>
        <begin position="25"/>
        <end position="122"/>
    </location>
</feature>
<dbReference type="InterPro" id="IPR018108">
    <property type="entry name" value="MCP_transmembrane"/>
</dbReference>
<accession>A0A2Z6QBS1</accession>
<dbReference type="PANTHER" id="PTHR45618">
    <property type="entry name" value="MITOCHONDRIAL DICARBOXYLATE CARRIER-RELATED"/>
    <property type="match status" value="1"/>
</dbReference>
<feature type="transmembrane region" description="Helical" evidence="10">
    <location>
        <begin position="94"/>
        <end position="115"/>
    </location>
</feature>
<dbReference type="InterPro" id="IPR023395">
    <property type="entry name" value="MCP_dom_sf"/>
</dbReference>
<evidence type="ECO:0000256" key="3">
    <source>
        <dbReference type="ARBA" id="ARBA00022448"/>
    </source>
</evidence>
<dbReference type="PROSITE" id="PS50920">
    <property type="entry name" value="SOLCAR"/>
    <property type="match status" value="1"/>
</dbReference>
<evidence type="ECO:0000313" key="11">
    <source>
        <dbReference type="EMBL" id="GBB83139.1"/>
    </source>
</evidence>
<dbReference type="GO" id="GO:0016020">
    <property type="term" value="C:membrane"/>
    <property type="evidence" value="ECO:0007669"/>
    <property type="project" value="UniProtKB-SubCell"/>
</dbReference>
<dbReference type="EMBL" id="BEXD01000001">
    <property type="protein sequence ID" value="GBB83139.1"/>
    <property type="molecule type" value="Genomic_DNA"/>
</dbReference>
<comment type="similarity">
    <text evidence="2 9">Belongs to the mitochondrial carrier (TC 2.A.29) family.</text>
</comment>
<comment type="subcellular location">
    <subcellularLocation>
        <location evidence="1">Membrane</location>
        <topology evidence="1">Multi-pass membrane protein</topology>
    </subcellularLocation>
</comment>
<dbReference type="Proteomes" id="UP000247702">
    <property type="component" value="Unassembled WGS sequence"/>
</dbReference>
<evidence type="ECO:0000256" key="10">
    <source>
        <dbReference type="SAM" id="Phobius"/>
    </source>
</evidence>
<evidence type="ECO:0008006" key="13">
    <source>
        <dbReference type="Google" id="ProtNLM"/>
    </source>
</evidence>
<organism evidence="11 12">
    <name type="scientific">Rhizophagus clarus</name>
    <dbReference type="NCBI Taxonomy" id="94130"/>
    <lineage>
        <taxon>Eukaryota</taxon>
        <taxon>Fungi</taxon>
        <taxon>Fungi incertae sedis</taxon>
        <taxon>Mucoromycota</taxon>
        <taxon>Glomeromycotina</taxon>
        <taxon>Glomeromycetes</taxon>
        <taxon>Glomerales</taxon>
        <taxon>Glomeraceae</taxon>
        <taxon>Rhizophagus</taxon>
    </lineage>
</organism>
<evidence type="ECO:0000256" key="2">
    <source>
        <dbReference type="ARBA" id="ARBA00006375"/>
    </source>
</evidence>
<dbReference type="STRING" id="94130.A0A2Z6QBS1"/>
<keyword evidence="12" id="KW-1185">Reference proteome</keyword>
<evidence type="ECO:0000256" key="6">
    <source>
        <dbReference type="ARBA" id="ARBA00022989"/>
    </source>
</evidence>
<evidence type="ECO:0000256" key="5">
    <source>
        <dbReference type="ARBA" id="ARBA00022737"/>
    </source>
</evidence>
<dbReference type="SUPFAM" id="SSF103506">
    <property type="entry name" value="Mitochondrial carrier"/>
    <property type="match status" value="1"/>
</dbReference>
<feature type="transmembrane region" description="Helical" evidence="10">
    <location>
        <begin position="219"/>
        <end position="240"/>
    </location>
</feature>
<evidence type="ECO:0000256" key="7">
    <source>
        <dbReference type="ARBA" id="ARBA00023136"/>
    </source>
</evidence>
<feature type="transmembrane region" description="Helical" evidence="10">
    <location>
        <begin position="136"/>
        <end position="157"/>
    </location>
</feature>
<keyword evidence="6 10" id="KW-1133">Transmembrane helix</keyword>
<reference evidence="11 12" key="1">
    <citation type="submission" date="2017-11" db="EMBL/GenBank/DDBJ databases">
        <title>The genome of Rhizophagus clarus HR1 reveals common genetic basis of auxotrophy among arbuscular mycorrhizal fungi.</title>
        <authorList>
            <person name="Kobayashi Y."/>
        </authorList>
    </citation>
    <scope>NUCLEOTIDE SEQUENCE [LARGE SCALE GENOMIC DNA]</scope>
    <source>
        <strain evidence="11 12">HR1</strain>
    </source>
</reference>
<dbReference type="InterPro" id="IPR050391">
    <property type="entry name" value="Mito_Metabolite_Transporter"/>
</dbReference>
<dbReference type="AlphaFoldDB" id="A0A2Z6QBS1"/>
<dbReference type="Pfam" id="PF00153">
    <property type="entry name" value="Mito_carr"/>
    <property type="match status" value="1"/>
</dbReference>
<dbReference type="Gene3D" id="1.50.40.10">
    <property type="entry name" value="Mitochondrial carrier domain"/>
    <property type="match status" value="1"/>
</dbReference>
<comment type="caution">
    <text evidence="11">The sequence shown here is derived from an EMBL/GenBank/DDBJ whole genome shotgun (WGS) entry which is preliminary data.</text>
</comment>
<name>A0A2Z6QBS1_9GLOM</name>
<gene>
    <name evidence="11" type="ORF">RclHR1_00010021</name>
</gene>
<evidence type="ECO:0000313" key="12">
    <source>
        <dbReference type="Proteomes" id="UP000247702"/>
    </source>
</evidence>
<evidence type="ECO:0000256" key="4">
    <source>
        <dbReference type="ARBA" id="ARBA00022692"/>
    </source>
</evidence>